<dbReference type="OrthoDB" id="6214057at2"/>
<comment type="caution">
    <text evidence="4">The sequence shown here is derived from an EMBL/GenBank/DDBJ whole genome shotgun (WGS) entry which is preliminary data.</text>
</comment>
<gene>
    <name evidence="4" type="ORF">ELS82_15175</name>
</gene>
<dbReference type="PANTHER" id="PTHR38108:SF1">
    <property type="entry name" value="UPF0319 PROTEIN YCCT"/>
    <property type="match status" value="1"/>
</dbReference>
<accession>A0A4Y8WCU4</accession>
<feature type="chain" id="PRO_5021521629" description="UPF0319 protein ELS82_15175" evidence="3">
    <location>
        <begin position="22"/>
        <end position="198"/>
    </location>
</feature>
<comment type="similarity">
    <text evidence="1 3">Belongs to the UPF0319 family.</text>
</comment>
<keyword evidence="2 3" id="KW-0732">Signal</keyword>
<dbReference type="AlphaFoldDB" id="A0A4Y8WCU4"/>
<keyword evidence="5" id="KW-1185">Reference proteome</keyword>
<reference evidence="4 5" key="1">
    <citation type="submission" date="2019-01" db="EMBL/GenBank/DDBJ databases">
        <title>Vibrio BEI176 sp. nov, a marine bacterium isolated from China: eastern marignal seas.</title>
        <authorList>
            <person name="Li B."/>
        </authorList>
    </citation>
    <scope>NUCLEOTIDE SEQUENCE [LARGE SCALE GENOMIC DNA]</scope>
    <source>
        <strain evidence="4 5">BEI176</strain>
    </source>
</reference>
<feature type="signal peptide" evidence="3">
    <location>
        <begin position="1"/>
        <end position="21"/>
    </location>
</feature>
<dbReference type="EMBL" id="SATR01000023">
    <property type="protein sequence ID" value="TFH90752.1"/>
    <property type="molecule type" value="Genomic_DNA"/>
</dbReference>
<evidence type="ECO:0000313" key="4">
    <source>
        <dbReference type="EMBL" id="TFH90752.1"/>
    </source>
</evidence>
<protein>
    <recommendedName>
        <fullName evidence="3">UPF0319 protein ELS82_15175</fullName>
    </recommendedName>
</protein>
<dbReference type="InterPro" id="IPR018635">
    <property type="entry name" value="UPF0319"/>
</dbReference>
<evidence type="ECO:0000256" key="1">
    <source>
        <dbReference type="ARBA" id="ARBA00008490"/>
    </source>
</evidence>
<evidence type="ECO:0000256" key="3">
    <source>
        <dbReference type="HAMAP-Rule" id="MF_00789"/>
    </source>
</evidence>
<dbReference type="RefSeq" id="WP_134836222.1">
    <property type="nucleotide sequence ID" value="NZ_SATR01000023.1"/>
</dbReference>
<evidence type="ECO:0000313" key="5">
    <source>
        <dbReference type="Proteomes" id="UP000297753"/>
    </source>
</evidence>
<dbReference type="PANTHER" id="PTHR38108">
    <property type="entry name" value="UPF0319 PROTEIN YCCT"/>
    <property type="match status" value="1"/>
</dbReference>
<proteinExistence type="inferred from homology"/>
<dbReference type="Proteomes" id="UP000297753">
    <property type="component" value="Unassembled WGS sequence"/>
</dbReference>
<dbReference type="HAMAP" id="MF_00789">
    <property type="entry name" value="UPF0319"/>
    <property type="match status" value="1"/>
</dbReference>
<evidence type="ECO:0000256" key="2">
    <source>
        <dbReference type="ARBA" id="ARBA00022729"/>
    </source>
</evidence>
<name>A0A4Y8WCU4_9VIBR</name>
<sequence length="198" mass="22138" precursor="true">MMKKNTILIALCAIASAPIFAAQLTLQAELTPRVLNGESIYPGQISENNSIDIESGNNQLAVTVGQIVFEDGKRRKFDSQPLLLEFEAEKDTQLTLTYGKFRTIEDAKAFEKSPIVTLKNKTGNDVQFSLTQLNKGGLQGFRDYKREVADYNNVAHKQQATSNIANSPAATKTLKQSFSDLSREEQQEFMQWAMQNLK</sequence>
<organism evidence="4 5">
    <name type="scientific">Vibrio ouci</name>
    <dbReference type="NCBI Taxonomy" id="2499078"/>
    <lineage>
        <taxon>Bacteria</taxon>
        <taxon>Pseudomonadati</taxon>
        <taxon>Pseudomonadota</taxon>
        <taxon>Gammaproteobacteria</taxon>
        <taxon>Vibrionales</taxon>
        <taxon>Vibrionaceae</taxon>
        <taxon>Vibrio</taxon>
    </lineage>
</organism>
<dbReference type="Pfam" id="PF09829">
    <property type="entry name" value="DUF2057"/>
    <property type="match status" value="1"/>
</dbReference>